<dbReference type="InterPro" id="IPR021667">
    <property type="entry name" value="HapK"/>
</dbReference>
<dbReference type="Gene3D" id="3.30.70.100">
    <property type="match status" value="1"/>
</dbReference>
<dbReference type="SUPFAM" id="SSF54909">
    <property type="entry name" value="Dimeric alpha+beta barrel"/>
    <property type="match status" value="1"/>
</dbReference>
<dbReference type="AlphaFoldDB" id="A0A0D4ZZI6"/>
<keyword evidence="1" id="KW-0614">Plasmid</keyword>
<geneLocation type="plasmid" evidence="1">
    <name>pJE1</name>
</geneLocation>
<organism evidence="1">
    <name type="scientific">Sphingomonas sp. JE1</name>
    <dbReference type="NCBI Taxonomy" id="1628059"/>
    <lineage>
        <taxon>Bacteria</taxon>
        <taxon>Pseudomonadati</taxon>
        <taxon>Pseudomonadota</taxon>
        <taxon>Alphaproteobacteria</taxon>
        <taxon>Sphingomonadales</taxon>
        <taxon>Sphingomonadaceae</taxon>
        <taxon>Sphingomonas</taxon>
    </lineage>
</organism>
<dbReference type="EMBL" id="KM017071">
    <property type="protein sequence ID" value="AJW29455.1"/>
    <property type="molecule type" value="Genomic_DNA"/>
</dbReference>
<protein>
    <recommendedName>
        <fullName evidence="2">REDY-like protein HapK</fullName>
    </recommendedName>
</protein>
<dbReference type="Pfam" id="PF11639">
    <property type="entry name" value="HapK"/>
    <property type="match status" value="1"/>
</dbReference>
<accession>A0A0D4ZZI6</accession>
<dbReference type="InterPro" id="IPR011008">
    <property type="entry name" value="Dimeric_a/b-barrel"/>
</dbReference>
<evidence type="ECO:0000313" key="1">
    <source>
        <dbReference type="EMBL" id="AJW29455.1"/>
    </source>
</evidence>
<proteinExistence type="predicted"/>
<evidence type="ECO:0008006" key="2">
    <source>
        <dbReference type="Google" id="ProtNLM"/>
    </source>
</evidence>
<gene>
    <name evidence="1" type="ORF">pJE1_033</name>
</gene>
<sequence>MIRIIVLLNLKPGKSAADYERWALTTDLPTVNALKSVESFTLFQATGLLGSDQPAPYDYIEIIDVADMDLFGQEASSETMARIAGEFQDWATPTFILTRPVTGDAA</sequence>
<reference evidence="1" key="1">
    <citation type="submission" date="2014-06" db="EMBL/GenBank/DDBJ databases">
        <title>Molecular and ecological studies on carbamate pesticide degrading bacteria isolated from agricultural soils.</title>
        <authorList>
            <person name="Kim D.-U."/>
            <person name="Ka J.-O."/>
        </authorList>
    </citation>
    <scope>NUCLEOTIDE SEQUENCE</scope>
    <source>
        <strain evidence="1">JE1</strain>
        <plasmid evidence="1">pJE1</plasmid>
    </source>
</reference>
<name>A0A0D4ZZI6_9SPHN</name>